<comment type="similarity">
    <text evidence="1">Belongs to the short-chain fatty acyl-CoA assimilation regulator (ScfR) family.</text>
</comment>
<name>A0A9X1IKC0_9PROT</name>
<gene>
    <name evidence="3" type="ORF">LHA35_23225</name>
</gene>
<dbReference type="CDD" id="cd00093">
    <property type="entry name" value="HTH_XRE"/>
    <property type="match status" value="1"/>
</dbReference>
<dbReference type="InterPro" id="IPR001387">
    <property type="entry name" value="Cro/C1-type_HTH"/>
</dbReference>
<dbReference type="Pfam" id="PF06114">
    <property type="entry name" value="Peptidase_M78"/>
    <property type="match status" value="1"/>
</dbReference>
<accession>A0A9X1IKC0</accession>
<dbReference type="Proteomes" id="UP001139311">
    <property type="component" value="Unassembled WGS sequence"/>
</dbReference>
<reference evidence="3" key="1">
    <citation type="submission" date="2021-10" db="EMBL/GenBank/DDBJ databases">
        <title>Roseicella aerolatum sp. nov., isolated from aerosols of e-waste dismantling site.</title>
        <authorList>
            <person name="Qin T."/>
        </authorList>
    </citation>
    <scope>NUCLEOTIDE SEQUENCE</scope>
    <source>
        <strain evidence="3">GB24</strain>
    </source>
</reference>
<dbReference type="InterPro" id="IPR010359">
    <property type="entry name" value="IrrE_HExxH"/>
</dbReference>
<dbReference type="Gene3D" id="1.10.10.2910">
    <property type="match status" value="1"/>
</dbReference>
<evidence type="ECO:0000313" key="4">
    <source>
        <dbReference type="Proteomes" id="UP001139311"/>
    </source>
</evidence>
<dbReference type="RefSeq" id="WP_226612764.1">
    <property type="nucleotide sequence ID" value="NZ_JAJAQI010000048.1"/>
</dbReference>
<dbReference type="GO" id="GO:0003677">
    <property type="term" value="F:DNA binding"/>
    <property type="evidence" value="ECO:0007669"/>
    <property type="project" value="InterPro"/>
</dbReference>
<evidence type="ECO:0000313" key="3">
    <source>
        <dbReference type="EMBL" id="MCB4824645.1"/>
    </source>
</evidence>
<keyword evidence="4" id="KW-1185">Reference proteome</keyword>
<dbReference type="Gene3D" id="1.10.260.40">
    <property type="entry name" value="lambda repressor-like DNA-binding domains"/>
    <property type="match status" value="1"/>
</dbReference>
<dbReference type="InterPro" id="IPR010982">
    <property type="entry name" value="Lambda_DNA-bd_dom_sf"/>
</dbReference>
<dbReference type="SUPFAM" id="SSF47413">
    <property type="entry name" value="lambda repressor-like DNA-binding domains"/>
    <property type="match status" value="1"/>
</dbReference>
<comment type="caution">
    <text evidence="3">The sequence shown here is derived from an EMBL/GenBank/DDBJ whole genome shotgun (WGS) entry which is preliminary data.</text>
</comment>
<dbReference type="InterPro" id="IPR052345">
    <property type="entry name" value="Rad_response_metalloprotease"/>
</dbReference>
<proteinExistence type="inferred from homology"/>
<dbReference type="PANTHER" id="PTHR43236:SF1">
    <property type="entry name" value="BLL7220 PROTEIN"/>
    <property type="match status" value="1"/>
</dbReference>
<dbReference type="PANTHER" id="PTHR43236">
    <property type="entry name" value="ANTITOXIN HIGA1"/>
    <property type="match status" value="1"/>
</dbReference>
<sequence>MTEGAFEPDWFSRPGETVSSLMSRRGLSAMDLAERLGCGREKVRGLLTGLTAIDDDLANGLAEAVGGTPAFWRKRQATYERCLARAADSVPAETASHWLMQIPLSGMASSGWIERPPGRPQALRSCLAYFGVTGPDEWRRRYAEVAADVAFRTSPTFESSLGPLSAWLRQAEIEASMMSCATWDRDALEASLGRLRKLTLLREPSKFLPRLRSICAEAGVAVVVLRAPQGCRASGATRFVSPDRAMVVLSFRHLSEDHFWFTFFHEVGHLLLHGRSATFVDVEAAATDEREREANAFAATTLIPAARQGEMATLGARSQRVLRFAASVGISPGIVVGQMQHQALLGPANLNFLKRRYAWEDIDAALA</sequence>
<dbReference type="SMART" id="SM00530">
    <property type="entry name" value="HTH_XRE"/>
    <property type="match status" value="1"/>
</dbReference>
<protein>
    <submittedName>
        <fullName evidence="3">ImmA/IrrE family metallo-endopeptidase</fullName>
    </submittedName>
</protein>
<feature type="domain" description="HTH cro/C1-type" evidence="2">
    <location>
        <begin position="17"/>
        <end position="72"/>
    </location>
</feature>
<evidence type="ECO:0000259" key="2">
    <source>
        <dbReference type="SMART" id="SM00530"/>
    </source>
</evidence>
<evidence type="ECO:0000256" key="1">
    <source>
        <dbReference type="ARBA" id="ARBA00007227"/>
    </source>
</evidence>
<dbReference type="EMBL" id="JAJAQI010000048">
    <property type="protein sequence ID" value="MCB4824645.1"/>
    <property type="molecule type" value="Genomic_DNA"/>
</dbReference>
<organism evidence="3 4">
    <name type="scientific">Roseicella aerolata</name>
    <dbReference type="NCBI Taxonomy" id="2883479"/>
    <lineage>
        <taxon>Bacteria</taxon>
        <taxon>Pseudomonadati</taxon>
        <taxon>Pseudomonadota</taxon>
        <taxon>Alphaproteobacteria</taxon>
        <taxon>Acetobacterales</taxon>
        <taxon>Roseomonadaceae</taxon>
        <taxon>Roseicella</taxon>
    </lineage>
</organism>
<dbReference type="AlphaFoldDB" id="A0A9X1IKC0"/>